<gene>
    <name evidence="2" type="ORF">FHS68_001345</name>
</gene>
<evidence type="ECO:0000256" key="1">
    <source>
        <dbReference type="SAM" id="Phobius"/>
    </source>
</evidence>
<evidence type="ECO:0000313" key="2">
    <source>
        <dbReference type="EMBL" id="NIJ52189.1"/>
    </source>
</evidence>
<protein>
    <submittedName>
        <fullName evidence="2">Uncharacterized protein</fullName>
    </submittedName>
</protein>
<feature type="transmembrane region" description="Helical" evidence="1">
    <location>
        <begin position="6"/>
        <end position="23"/>
    </location>
</feature>
<keyword evidence="1" id="KW-1133">Transmembrane helix</keyword>
<name>A0ABX0UGQ4_9BACT</name>
<dbReference type="EMBL" id="JAASQJ010000001">
    <property type="protein sequence ID" value="NIJ52189.1"/>
    <property type="molecule type" value="Genomic_DNA"/>
</dbReference>
<dbReference type="RefSeq" id="WP_167268331.1">
    <property type="nucleotide sequence ID" value="NZ_JAASQJ010000001.1"/>
</dbReference>
<keyword evidence="3" id="KW-1185">Reference proteome</keyword>
<comment type="caution">
    <text evidence="2">The sequence shown here is derived from an EMBL/GenBank/DDBJ whole genome shotgun (WGS) entry which is preliminary data.</text>
</comment>
<sequence length="119" mass="14013">MEILIIVLFILGIFAILFLIDFVKKIIDVTRSSEEILELFNKAENFHVEKFILHSRPPNFQLEKINLFKVDSLSKASQLACKVQKDNEHLKKKHIHRAITETEISIKTYKEMSDIFRIK</sequence>
<keyword evidence="1" id="KW-0472">Membrane</keyword>
<proteinExistence type="predicted"/>
<organism evidence="2 3">
    <name type="scientific">Dyadobacter arcticus</name>
    <dbReference type="NCBI Taxonomy" id="1078754"/>
    <lineage>
        <taxon>Bacteria</taxon>
        <taxon>Pseudomonadati</taxon>
        <taxon>Bacteroidota</taxon>
        <taxon>Cytophagia</taxon>
        <taxon>Cytophagales</taxon>
        <taxon>Spirosomataceae</taxon>
        <taxon>Dyadobacter</taxon>
    </lineage>
</organism>
<reference evidence="2 3" key="1">
    <citation type="submission" date="2020-03" db="EMBL/GenBank/DDBJ databases">
        <title>Genomic Encyclopedia of Type Strains, Phase IV (KMG-IV): sequencing the most valuable type-strain genomes for metagenomic binning, comparative biology and taxonomic classification.</title>
        <authorList>
            <person name="Goeker M."/>
        </authorList>
    </citation>
    <scope>NUCLEOTIDE SEQUENCE [LARGE SCALE GENOMIC DNA]</scope>
    <source>
        <strain evidence="2 3">DSM 102865</strain>
    </source>
</reference>
<keyword evidence="1" id="KW-0812">Transmembrane</keyword>
<accession>A0ABX0UGQ4</accession>
<dbReference type="Proteomes" id="UP001179181">
    <property type="component" value="Unassembled WGS sequence"/>
</dbReference>
<evidence type="ECO:0000313" key="3">
    <source>
        <dbReference type="Proteomes" id="UP001179181"/>
    </source>
</evidence>